<comment type="caution">
    <text evidence="3">The sequence shown here is derived from an EMBL/GenBank/DDBJ whole genome shotgun (WGS) entry which is preliminary data.</text>
</comment>
<dbReference type="EMBL" id="CAJNOR010000284">
    <property type="protein sequence ID" value="CAF0866829.1"/>
    <property type="molecule type" value="Genomic_DNA"/>
</dbReference>
<sequence>MRQDEKPKSTIKRIIMMRLNVVGLFIVILVIVSMVSADICGPPSGTCATQGVAGCIERCKICGYTTGYCKTVLLFFPTCKCDI</sequence>
<dbReference type="Proteomes" id="UP000663828">
    <property type="component" value="Unassembled WGS sequence"/>
</dbReference>
<evidence type="ECO:0000313" key="5">
    <source>
        <dbReference type="Proteomes" id="UP000663852"/>
    </source>
</evidence>
<accession>A0A815A285</accession>
<dbReference type="Proteomes" id="UP000663852">
    <property type="component" value="Unassembled WGS sequence"/>
</dbReference>
<feature type="chain" id="PRO_5036226808" evidence="1">
    <location>
        <begin position="38"/>
        <end position="83"/>
    </location>
</feature>
<dbReference type="AlphaFoldDB" id="A0A815A285"/>
<keyword evidence="1" id="KW-0732">Signal</keyword>
<name>A0A815A285_ADIRI</name>
<feature type="signal peptide" evidence="1">
    <location>
        <begin position="1"/>
        <end position="37"/>
    </location>
</feature>
<keyword evidence="4" id="KW-1185">Reference proteome</keyword>
<evidence type="ECO:0000313" key="4">
    <source>
        <dbReference type="Proteomes" id="UP000663828"/>
    </source>
</evidence>
<dbReference type="OrthoDB" id="10044697at2759"/>
<evidence type="ECO:0000256" key="1">
    <source>
        <dbReference type="SAM" id="SignalP"/>
    </source>
</evidence>
<evidence type="ECO:0000313" key="3">
    <source>
        <dbReference type="EMBL" id="CAF1251309.1"/>
    </source>
</evidence>
<reference evidence="3" key="1">
    <citation type="submission" date="2021-02" db="EMBL/GenBank/DDBJ databases">
        <authorList>
            <person name="Nowell W R."/>
        </authorList>
    </citation>
    <scope>NUCLEOTIDE SEQUENCE</scope>
</reference>
<organism evidence="3 5">
    <name type="scientific">Adineta ricciae</name>
    <name type="common">Rotifer</name>
    <dbReference type="NCBI Taxonomy" id="249248"/>
    <lineage>
        <taxon>Eukaryota</taxon>
        <taxon>Metazoa</taxon>
        <taxon>Spiralia</taxon>
        <taxon>Gnathifera</taxon>
        <taxon>Rotifera</taxon>
        <taxon>Eurotatoria</taxon>
        <taxon>Bdelloidea</taxon>
        <taxon>Adinetida</taxon>
        <taxon>Adinetidae</taxon>
        <taxon>Adineta</taxon>
    </lineage>
</organism>
<gene>
    <name evidence="3" type="ORF">EDS130_LOCUS27989</name>
    <name evidence="2" type="ORF">XAT740_LOCUS6281</name>
</gene>
<proteinExistence type="predicted"/>
<protein>
    <submittedName>
        <fullName evidence="3">Uncharacterized protein</fullName>
    </submittedName>
</protein>
<evidence type="ECO:0000313" key="2">
    <source>
        <dbReference type="EMBL" id="CAF0866829.1"/>
    </source>
</evidence>
<dbReference type="EMBL" id="CAJNOJ010000180">
    <property type="protein sequence ID" value="CAF1251309.1"/>
    <property type="molecule type" value="Genomic_DNA"/>
</dbReference>